<sequence length="80" mass="9187">MIKPVNKPVIAYHTKMNVKTNQNTRDARQNTSKPMDYRNEIVLLRYLNGCEVSAKGSALNHDHEYTLVKRSVAEILQKSD</sequence>
<dbReference type="Proteomes" id="UP000024635">
    <property type="component" value="Unassembled WGS sequence"/>
</dbReference>
<gene>
    <name evidence="1" type="primary">Acey_s0211.g2176</name>
    <name evidence="1" type="ORF">Y032_0211g2176</name>
</gene>
<comment type="caution">
    <text evidence="1">The sequence shown here is derived from an EMBL/GenBank/DDBJ whole genome shotgun (WGS) entry which is preliminary data.</text>
</comment>
<protein>
    <submittedName>
        <fullName evidence="1">Uncharacterized protein</fullName>
    </submittedName>
</protein>
<proteinExistence type="predicted"/>
<name>A0A016SKX5_9BILA</name>
<keyword evidence="2" id="KW-1185">Reference proteome</keyword>
<dbReference type="EMBL" id="JARK01001547">
    <property type="protein sequence ID" value="EYB90987.1"/>
    <property type="molecule type" value="Genomic_DNA"/>
</dbReference>
<evidence type="ECO:0000313" key="1">
    <source>
        <dbReference type="EMBL" id="EYB90987.1"/>
    </source>
</evidence>
<organism evidence="1 2">
    <name type="scientific">Ancylostoma ceylanicum</name>
    <dbReference type="NCBI Taxonomy" id="53326"/>
    <lineage>
        <taxon>Eukaryota</taxon>
        <taxon>Metazoa</taxon>
        <taxon>Ecdysozoa</taxon>
        <taxon>Nematoda</taxon>
        <taxon>Chromadorea</taxon>
        <taxon>Rhabditida</taxon>
        <taxon>Rhabditina</taxon>
        <taxon>Rhabditomorpha</taxon>
        <taxon>Strongyloidea</taxon>
        <taxon>Ancylostomatidae</taxon>
        <taxon>Ancylostomatinae</taxon>
        <taxon>Ancylostoma</taxon>
    </lineage>
</organism>
<reference evidence="2" key="1">
    <citation type="journal article" date="2015" name="Nat. Genet.">
        <title>The genome and transcriptome of the zoonotic hookworm Ancylostoma ceylanicum identify infection-specific gene families.</title>
        <authorList>
            <person name="Schwarz E.M."/>
            <person name="Hu Y."/>
            <person name="Antoshechkin I."/>
            <person name="Miller M.M."/>
            <person name="Sternberg P.W."/>
            <person name="Aroian R.V."/>
        </authorList>
    </citation>
    <scope>NUCLEOTIDE SEQUENCE</scope>
    <source>
        <strain evidence="2">HY135</strain>
    </source>
</reference>
<dbReference type="AlphaFoldDB" id="A0A016SKX5"/>
<accession>A0A016SKX5</accession>
<evidence type="ECO:0000313" key="2">
    <source>
        <dbReference type="Proteomes" id="UP000024635"/>
    </source>
</evidence>